<evidence type="ECO:0000256" key="1">
    <source>
        <dbReference type="SAM" id="MobiDB-lite"/>
    </source>
</evidence>
<dbReference type="AlphaFoldDB" id="A0AAD8X5J9"/>
<protein>
    <submittedName>
        <fullName evidence="2">Uncharacterized protein</fullName>
    </submittedName>
</protein>
<dbReference type="EMBL" id="JAUUTY010000001">
    <property type="protein sequence ID" value="KAK1697456.1"/>
    <property type="molecule type" value="Genomic_DNA"/>
</dbReference>
<proteinExistence type="predicted"/>
<sequence>MAEDGEEKLLATVQHIVQTLGSSDTMTEDILKVFSNYDGRLSLDKIYAAGTGGGLGERSMPASPTLPPPPQAAAIPGSSARPPVTSMERTVRTLDRQISQFVTMDRLIWADSGDADTFLEAVDDLIGTVQELDAAGTNRALLDRADELLNRCMARLEDEFRALIERPDDAAPTPPDGFSSDADEGFYGGGTHGDDAPIPVAETVTDYDMVIDALSPGSIANVHQISHVT</sequence>
<dbReference type="Pfam" id="PF20669">
    <property type="entry name" value="Exo70_N"/>
    <property type="match status" value="1"/>
</dbReference>
<reference evidence="2" key="1">
    <citation type="submission" date="2023-07" db="EMBL/GenBank/DDBJ databases">
        <title>A chromosome-level genome assembly of Lolium multiflorum.</title>
        <authorList>
            <person name="Chen Y."/>
            <person name="Copetti D."/>
            <person name="Kolliker R."/>
            <person name="Studer B."/>
        </authorList>
    </citation>
    <scope>NUCLEOTIDE SEQUENCE</scope>
    <source>
        <strain evidence="2">02402/16</strain>
        <tissue evidence="2">Leaf</tissue>
    </source>
</reference>
<dbReference type="Proteomes" id="UP001231189">
    <property type="component" value="Unassembled WGS sequence"/>
</dbReference>
<dbReference type="InterPro" id="IPR016159">
    <property type="entry name" value="Cullin_repeat-like_dom_sf"/>
</dbReference>
<evidence type="ECO:0000313" key="2">
    <source>
        <dbReference type="EMBL" id="KAK1697456.1"/>
    </source>
</evidence>
<feature type="region of interest" description="Disordered" evidence="1">
    <location>
        <begin position="165"/>
        <end position="197"/>
    </location>
</feature>
<accession>A0AAD8X5J9</accession>
<comment type="caution">
    <text evidence="2">The sequence shown here is derived from an EMBL/GenBank/DDBJ whole genome shotgun (WGS) entry which is preliminary data.</text>
</comment>
<name>A0AAD8X5J9_LOLMU</name>
<feature type="region of interest" description="Disordered" evidence="1">
    <location>
        <begin position="55"/>
        <end position="84"/>
    </location>
</feature>
<organism evidence="2 3">
    <name type="scientific">Lolium multiflorum</name>
    <name type="common">Italian ryegrass</name>
    <name type="synonym">Lolium perenne subsp. multiflorum</name>
    <dbReference type="NCBI Taxonomy" id="4521"/>
    <lineage>
        <taxon>Eukaryota</taxon>
        <taxon>Viridiplantae</taxon>
        <taxon>Streptophyta</taxon>
        <taxon>Embryophyta</taxon>
        <taxon>Tracheophyta</taxon>
        <taxon>Spermatophyta</taxon>
        <taxon>Magnoliopsida</taxon>
        <taxon>Liliopsida</taxon>
        <taxon>Poales</taxon>
        <taxon>Poaceae</taxon>
        <taxon>BOP clade</taxon>
        <taxon>Pooideae</taxon>
        <taxon>Poodae</taxon>
        <taxon>Poeae</taxon>
        <taxon>Poeae Chloroplast Group 2 (Poeae type)</taxon>
        <taxon>Loliodinae</taxon>
        <taxon>Loliinae</taxon>
        <taxon>Lolium</taxon>
    </lineage>
</organism>
<evidence type="ECO:0000313" key="3">
    <source>
        <dbReference type="Proteomes" id="UP001231189"/>
    </source>
</evidence>
<dbReference type="Gene3D" id="1.20.1280.170">
    <property type="entry name" value="Exocyst complex component Exo70"/>
    <property type="match status" value="1"/>
</dbReference>
<dbReference type="SUPFAM" id="SSF74788">
    <property type="entry name" value="Cullin repeat-like"/>
    <property type="match status" value="1"/>
</dbReference>
<keyword evidence="3" id="KW-1185">Reference proteome</keyword>
<gene>
    <name evidence="2" type="ORF">QYE76_014153</name>
</gene>